<feature type="signal peptide" evidence="2">
    <location>
        <begin position="1"/>
        <end position="21"/>
    </location>
</feature>
<dbReference type="GO" id="GO:0016787">
    <property type="term" value="F:hydrolase activity"/>
    <property type="evidence" value="ECO:0007669"/>
    <property type="project" value="UniProtKB-KW"/>
</dbReference>
<dbReference type="HOGENOM" id="CLU_012494_4_8_0"/>
<evidence type="ECO:0000313" key="4">
    <source>
        <dbReference type="EMBL" id="EFD80960.1"/>
    </source>
</evidence>
<evidence type="ECO:0000313" key="5">
    <source>
        <dbReference type="Proteomes" id="UP000004650"/>
    </source>
</evidence>
<gene>
    <name evidence="4" type="ORF">PSAG_00995</name>
</gene>
<dbReference type="PANTHER" id="PTHR48081:SF13">
    <property type="entry name" value="ALPHA_BETA HYDROLASE"/>
    <property type="match status" value="1"/>
</dbReference>
<dbReference type="Gene3D" id="3.40.50.1820">
    <property type="entry name" value="alpha/beta hydrolase"/>
    <property type="match status" value="1"/>
</dbReference>
<comment type="caution">
    <text evidence="4">The sequence shown here is derived from an EMBL/GenBank/DDBJ whole genome shotgun (WGS) entry which is preliminary data.</text>
</comment>
<feature type="domain" description="BD-FAE-like" evidence="3">
    <location>
        <begin position="58"/>
        <end position="249"/>
    </location>
</feature>
<dbReference type="EMBL" id="ACDS02000091">
    <property type="protein sequence ID" value="EFD80960.1"/>
    <property type="molecule type" value="Genomic_DNA"/>
</dbReference>
<dbReference type="Proteomes" id="UP000004650">
    <property type="component" value="Unassembled WGS sequence"/>
</dbReference>
<dbReference type="AlphaFoldDB" id="D6BFL3"/>
<proteinExistence type="predicted"/>
<keyword evidence="2" id="KW-0732">Signal</keyword>
<evidence type="ECO:0000259" key="3">
    <source>
        <dbReference type="Pfam" id="PF20434"/>
    </source>
</evidence>
<name>D6BFL3_9FUSO</name>
<keyword evidence="1" id="KW-0378">Hydrolase</keyword>
<dbReference type="PANTHER" id="PTHR48081">
    <property type="entry name" value="AB HYDROLASE SUPERFAMILY PROTEIN C4A8.06C"/>
    <property type="match status" value="1"/>
</dbReference>
<protein>
    <submittedName>
        <fullName evidence="4">Esterase/lipase</fullName>
    </submittedName>
</protein>
<dbReference type="InterPro" id="IPR050300">
    <property type="entry name" value="GDXG_lipolytic_enzyme"/>
</dbReference>
<reference evidence="5" key="1">
    <citation type="submission" date="2009-02" db="EMBL/GenBank/DDBJ databases">
        <title>The Genome Sequence of Shigella sp. D9.</title>
        <authorList>
            <consortium name="The Broad Institute Genome Sequencing Platform"/>
            <person name="Ward D."/>
            <person name="Young S.K."/>
            <person name="Kodira C.D."/>
            <person name="Zeng Q."/>
            <person name="Koehrsen M."/>
            <person name="Alvarado L."/>
            <person name="Berlin A."/>
            <person name="Borenstein D."/>
            <person name="Chen Z."/>
            <person name="Engels R."/>
            <person name="Freedman E."/>
            <person name="Gellesch M."/>
            <person name="Goldberg J."/>
            <person name="Griggs A."/>
            <person name="Gujja S."/>
            <person name="Heiman D."/>
            <person name="Hepburn T."/>
            <person name="Howarth C."/>
            <person name="Jen D."/>
            <person name="Larson L."/>
            <person name="Lewis B."/>
            <person name="Mehta T."/>
            <person name="Park D."/>
            <person name="Pearson M."/>
            <person name="Roberts A."/>
            <person name="Saif S."/>
            <person name="Shea T."/>
            <person name="Shenoy N."/>
            <person name="Sisk P."/>
            <person name="Stolte C."/>
            <person name="Sykes S."/>
            <person name="Walk T."/>
            <person name="White J."/>
            <person name="Yandava C."/>
            <person name="Allen-Vercoe E."/>
            <person name="Strauss J."/>
            <person name="Sibley C."/>
            <person name="White A."/>
            <person name="Ambrose C."/>
            <person name="Lander E."/>
            <person name="Nusbaum C."/>
            <person name="Galagan J."/>
            <person name="Birren B."/>
        </authorList>
    </citation>
    <scope>NUCLEOTIDE SEQUENCE [LARGE SCALE GENOMIC DNA]</scope>
    <source>
        <strain evidence="5">D11</strain>
    </source>
</reference>
<organism evidence="4 5">
    <name type="scientific">Fusobacterium animalis D11</name>
    <dbReference type="NCBI Taxonomy" id="556264"/>
    <lineage>
        <taxon>Bacteria</taxon>
        <taxon>Fusobacteriati</taxon>
        <taxon>Fusobacteriota</taxon>
        <taxon>Fusobacteriia</taxon>
        <taxon>Fusobacteriales</taxon>
        <taxon>Fusobacteriaceae</taxon>
        <taxon>Fusobacterium</taxon>
    </lineage>
</organism>
<dbReference type="InterPro" id="IPR049492">
    <property type="entry name" value="BD-FAE-like_dom"/>
</dbReference>
<feature type="chain" id="PRO_5003081574" evidence="2">
    <location>
        <begin position="22"/>
        <end position="261"/>
    </location>
</feature>
<reference evidence="4 5" key="2">
    <citation type="submission" date="2013-10" db="EMBL/GenBank/DDBJ databases">
        <title>The Genome Sequence of Fusobacterium nucleatum subsp. animalis D11.</title>
        <authorList>
            <consortium name="The Broad Institute Genomics Platform"/>
            <person name="Earl A."/>
            <person name="Ward D."/>
            <person name="Feldgarden M."/>
            <person name="Gevers D."/>
            <person name="Kostic A."/>
            <person name="Garrett W."/>
            <person name="Young S.K."/>
            <person name="Zeng Q."/>
            <person name="Gargeya S."/>
            <person name="Fitzgerald M."/>
            <person name="Abouelleil A."/>
            <person name="Alvarado L."/>
            <person name="Berlin A.M."/>
            <person name="Chapman S.B."/>
            <person name="Gainer-Dewar J."/>
            <person name="Goldberg J."/>
            <person name="Gnerre S."/>
            <person name="Griggs A."/>
            <person name="Gujja S."/>
            <person name="Hansen M."/>
            <person name="Howarth C."/>
            <person name="Imamovic A."/>
            <person name="Ireland A."/>
            <person name="Larimer J."/>
            <person name="McCowan C."/>
            <person name="Murphy C."/>
            <person name="Pearson M."/>
            <person name="Poon T.W."/>
            <person name="Priest M."/>
            <person name="Roberts A."/>
            <person name="Saif S."/>
            <person name="Shea T."/>
            <person name="Sykes S."/>
            <person name="Wortman J."/>
            <person name="Nusbaum C."/>
            <person name="Birren B."/>
        </authorList>
    </citation>
    <scope>NUCLEOTIDE SEQUENCE [LARGE SCALE GENOMIC DNA]</scope>
    <source>
        <strain evidence="4 5">D11</strain>
    </source>
</reference>
<dbReference type="SUPFAM" id="SSF53474">
    <property type="entry name" value="alpha/beta-Hydrolases"/>
    <property type="match status" value="1"/>
</dbReference>
<accession>D6BFL3</accession>
<dbReference type="InterPro" id="IPR029058">
    <property type="entry name" value="AB_hydrolase_fold"/>
</dbReference>
<sequence length="261" mass="28533">MKKILLGLFLLGSISMMGATAESQSLEVKVTRPKVSYTQNITYSQPIGKMNENIKLEMDIIRPETNKKLPAVVFVTGGGFIMGPKANYLQQRLQIAEAGYVVASIEYRKVPTGVFPEPLEDVKSAIRFLRANADKYGIDKNKIAIMGESAGGYLSAITGTTNGYKQFDKGDNLNQSSDVQAVIDIYGLSDLTTVGEDFSKEVQDMHKSAAAPEALWVNGVALFETGGSINSNLEKAKAANPMTYISKNTSHSYYYMEIKTN</sequence>
<dbReference type="Pfam" id="PF20434">
    <property type="entry name" value="BD-FAE"/>
    <property type="match status" value="1"/>
</dbReference>
<evidence type="ECO:0000256" key="1">
    <source>
        <dbReference type="ARBA" id="ARBA00022801"/>
    </source>
</evidence>
<evidence type="ECO:0000256" key="2">
    <source>
        <dbReference type="SAM" id="SignalP"/>
    </source>
</evidence>